<dbReference type="PROSITE" id="PS52016">
    <property type="entry name" value="TONB_DEPENDENT_REC_3"/>
    <property type="match status" value="1"/>
</dbReference>
<accession>A0ABZ2YZS2</accession>
<dbReference type="RefSeq" id="WP_341840114.1">
    <property type="nucleotide sequence ID" value="NZ_CP149792.1"/>
</dbReference>
<dbReference type="InterPro" id="IPR023996">
    <property type="entry name" value="TonB-dep_OMP_SusC/RagA"/>
</dbReference>
<dbReference type="InterPro" id="IPR012910">
    <property type="entry name" value="Plug_dom"/>
</dbReference>
<comment type="subcellular location">
    <subcellularLocation>
        <location evidence="1">Cell outer membrane</location>
        <topology evidence="1">Multi-pass membrane protein</topology>
    </subcellularLocation>
</comment>
<comment type="similarity">
    <text evidence="1">Belongs to the TonB-dependent receptor family.</text>
</comment>
<keyword evidence="1" id="KW-1134">Transmembrane beta strand</keyword>
<sequence>MKKIFSTLILICLLIPAMAQEVRRNVRGTVRDANGAVPGVVIFEKDVPSNGTVSNETGGFNLTVRGKANTLVFKFVGYLQQEVVVTGKSEINVIMQQDVKGLEEVMVVGYGRTTKLSNTVATSSVTGDEIRRVPTASLQNALVGKLPGFLAMQRSGQPGKDGAEFLIRGASTFSNNRNLTPLIIVDDVEFTGNFSDIDPEQVANVTILKDAASAAVYGIKGANGVIVVTTIRGQSGKAQIRLTSNYGRQGNSIRPEFLSAYDHARLRNAALVSDGLPKEYSDEDLEAWRTGSDPYGHPDIDWWDVLMRKSTTQTKNNLSITGGSDKMKYFVSVGHLFQNGILKDFREPGSSVNPNYYLKRYNYRSNLDFQVTPSLDLGLDVSGYFGEENEPNTRGRANRNRIWFELYDYKALPPMAYPIYNPDGTFGAAPETVVTGNGAGNNIVGRLMKGGYRRDFENDMQVNIRASQKLNFIASGLKLSALVSYSSNQGFGRDLGRTNFLSFIYNSKTQTYTPLLPNTYRDEKYTLGSTTTTVEKRLNTQLSLNYDSTFGQKHHVYALVLLNQFSETEGAALPENFRGYTFRLGYDYRKKYLIEFNGAYNGTDRFKASNRYGFFPAVSGGWNIAEEPFFKENVKFMDLLKIRGSVGMTGTDDIDNTYQYLYEHVYLEGLGYNFGENQKAFSGIYEGILGNENVSWEKELQWNVGTDMNFFRNKLSFTAEVFKRKRTDILLPRQSLSAIIGIGLPPSNLAQVSNRGFEMNLNYSNKLNKFNYRINANMSVAKNRIEYMDEGNPPYAWLRQTGGPTNRELGYVTEGFYYDDEDIAKSPLPVGPKPKPGDLKYKDLNGDNKIDPYDMAYNKYSNTPTTQYAMTLGGDWKGLSFSITFQSATNFVLSQFAEAVTPFFGNLRQVHLDAWTPENRDNAKFPRISTMDNISNALSNPSDFWTVKGDYIKLRNAEIGYTLPRRMVSSLHLQQVRVYLNGSNLHTWMLGPNLYDLDPEVSSRTEGGVYPTQRVFNVGLNVNF</sequence>
<dbReference type="Pfam" id="PF13715">
    <property type="entry name" value="CarbopepD_reg_2"/>
    <property type="match status" value="1"/>
</dbReference>
<evidence type="ECO:0000313" key="5">
    <source>
        <dbReference type="Proteomes" id="UP001449657"/>
    </source>
</evidence>
<organism evidence="4 5">
    <name type="scientific">Chitinophaga caseinilytica</name>
    <dbReference type="NCBI Taxonomy" id="2267521"/>
    <lineage>
        <taxon>Bacteria</taxon>
        <taxon>Pseudomonadati</taxon>
        <taxon>Bacteroidota</taxon>
        <taxon>Chitinophagia</taxon>
        <taxon>Chitinophagales</taxon>
        <taxon>Chitinophagaceae</taxon>
        <taxon>Chitinophaga</taxon>
    </lineage>
</organism>
<keyword evidence="1" id="KW-0812">Transmembrane</keyword>
<reference evidence="4 5" key="1">
    <citation type="submission" date="2024-03" db="EMBL/GenBank/DDBJ databases">
        <title>Chitinophaga caseinilytica sp. nov., a casein hydrolysing bacterium isolated from forest soil.</title>
        <authorList>
            <person name="Lee D.S."/>
            <person name="Han D.M."/>
            <person name="Baek J.H."/>
            <person name="Choi D.G."/>
            <person name="Jeon J.H."/>
            <person name="Jeon C.O."/>
        </authorList>
    </citation>
    <scope>NUCLEOTIDE SEQUENCE [LARGE SCALE GENOMIC DNA]</scope>
    <source>
        <strain evidence="4 5">KACC 19118</strain>
    </source>
</reference>
<protein>
    <submittedName>
        <fullName evidence="4">TonB-dependent receptor</fullName>
    </submittedName>
</protein>
<proteinExistence type="inferred from homology"/>
<dbReference type="NCBIfam" id="TIGR04056">
    <property type="entry name" value="OMP_RagA_SusC"/>
    <property type="match status" value="1"/>
</dbReference>
<dbReference type="Pfam" id="PF07715">
    <property type="entry name" value="Plug"/>
    <property type="match status" value="1"/>
</dbReference>
<keyword evidence="5" id="KW-1185">Reference proteome</keyword>
<gene>
    <name evidence="4" type="ORF">WJU22_20910</name>
</gene>
<evidence type="ECO:0000256" key="1">
    <source>
        <dbReference type="PROSITE-ProRule" id="PRU01360"/>
    </source>
</evidence>
<dbReference type="InterPro" id="IPR008969">
    <property type="entry name" value="CarboxyPept-like_regulatory"/>
</dbReference>
<feature type="chain" id="PRO_5045899569" evidence="2">
    <location>
        <begin position="20"/>
        <end position="1024"/>
    </location>
</feature>
<dbReference type="NCBIfam" id="TIGR04057">
    <property type="entry name" value="SusC_RagA_signa"/>
    <property type="match status" value="1"/>
</dbReference>
<dbReference type="InterPro" id="IPR023997">
    <property type="entry name" value="TonB-dep_OMP_SusC/RagA_CS"/>
</dbReference>
<feature type="domain" description="TonB-dependent receptor plug" evidence="3">
    <location>
        <begin position="116"/>
        <end position="225"/>
    </location>
</feature>
<dbReference type="InterPro" id="IPR037066">
    <property type="entry name" value="Plug_dom_sf"/>
</dbReference>
<keyword evidence="1" id="KW-0472">Membrane</keyword>
<name>A0ABZ2YZS2_9BACT</name>
<evidence type="ECO:0000256" key="2">
    <source>
        <dbReference type="SAM" id="SignalP"/>
    </source>
</evidence>
<keyword evidence="2" id="KW-0732">Signal</keyword>
<keyword evidence="1" id="KW-0998">Cell outer membrane</keyword>
<dbReference type="InterPro" id="IPR039426">
    <property type="entry name" value="TonB-dep_rcpt-like"/>
</dbReference>
<keyword evidence="1" id="KW-0813">Transport</keyword>
<keyword evidence="4" id="KW-0675">Receptor</keyword>
<dbReference type="SUPFAM" id="SSF49464">
    <property type="entry name" value="Carboxypeptidase regulatory domain-like"/>
    <property type="match status" value="1"/>
</dbReference>
<feature type="signal peptide" evidence="2">
    <location>
        <begin position="1"/>
        <end position="19"/>
    </location>
</feature>
<evidence type="ECO:0000313" key="4">
    <source>
        <dbReference type="EMBL" id="WZN45362.1"/>
    </source>
</evidence>
<evidence type="ECO:0000259" key="3">
    <source>
        <dbReference type="Pfam" id="PF07715"/>
    </source>
</evidence>
<dbReference type="SUPFAM" id="SSF56935">
    <property type="entry name" value="Porins"/>
    <property type="match status" value="1"/>
</dbReference>
<dbReference type="EMBL" id="CP150096">
    <property type="protein sequence ID" value="WZN45362.1"/>
    <property type="molecule type" value="Genomic_DNA"/>
</dbReference>
<dbReference type="Gene3D" id="2.170.130.10">
    <property type="entry name" value="TonB-dependent receptor, plug domain"/>
    <property type="match status" value="1"/>
</dbReference>
<dbReference type="Proteomes" id="UP001449657">
    <property type="component" value="Chromosome"/>
</dbReference>